<dbReference type="PRINTS" id="PR01838">
    <property type="entry name" value="NCAMFAMILY"/>
</dbReference>
<dbReference type="SMART" id="SM00408">
    <property type="entry name" value="IGc2"/>
    <property type="match status" value="3"/>
</dbReference>
<dbReference type="SUPFAM" id="SSF48726">
    <property type="entry name" value="Immunoglobulin"/>
    <property type="match status" value="3"/>
</dbReference>
<keyword evidence="3" id="KW-0732">Signal</keyword>
<dbReference type="InterPro" id="IPR007110">
    <property type="entry name" value="Ig-like_dom"/>
</dbReference>
<dbReference type="InterPro" id="IPR003599">
    <property type="entry name" value="Ig_sub"/>
</dbReference>
<dbReference type="InterPro" id="IPR003598">
    <property type="entry name" value="Ig_sub2"/>
</dbReference>
<feature type="domain" description="Ig-like" evidence="9">
    <location>
        <begin position="108"/>
        <end position="184"/>
    </location>
</feature>
<evidence type="ECO:0000259" key="9">
    <source>
        <dbReference type="PROSITE" id="PS50835"/>
    </source>
</evidence>
<feature type="domain" description="Ig-like" evidence="9">
    <location>
        <begin position="2"/>
        <end position="93"/>
    </location>
</feature>
<dbReference type="Proteomes" id="UP001381693">
    <property type="component" value="Unassembled WGS sequence"/>
</dbReference>
<dbReference type="GO" id="GO:0005886">
    <property type="term" value="C:plasma membrane"/>
    <property type="evidence" value="ECO:0007669"/>
    <property type="project" value="UniProtKB-ARBA"/>
</dbReference>
<evidence type="ECO:0000313" key="10">
    <source>
        <dbReference type="EMBL" id="KAK7071284.1"/>
    </source>
</evidence>
<keyword evidence="11" id="KW-1185">Reference proteome</keyword>
<dbReference type="GO" id="GO:0030424">
    <property type="term" value="C:axon"/>
    <property type="evidence" value="ECO:0007669"/>
    <property type="project" value="TreeGrafter"/>
</dbReference>
<dbReference type="SMART" id="SM00409">
    <property type="entry name" value="IG"/>
    <property type="match status" value="3"/>
</dbReference>
<evidence type="ECO:0000256" key="4">
    <source>
        <dbReference type="ARBA" id="ARBA00022989"/>
    </source>
</evidence>
<dbReference type="InterPro" id="IPR013098">
    <property type="entry name" value="Ig_I-set"/>
</dbReference>
<evidence type="ECO:0000256" key="1">
    <source>
        <dbReference type="ARBA" id="ARBA00004167"/>
    </source>
</evidence>
<keyword evidence="6" id="KW-1015">Disulfide bond</keyword>
<dbReference type="GO" id="GO:0007156">
    <property type="term" value="P:homophilic cell adhesion via plasma membrane adhesion molecules"/>
    <property type="evidence" value="ECO:0007669"/>
    <property type="project" value="TreeGrafter"/>
</dbReference>
<protein>
    <recommendedName>
        <fullName evidence="9">Ig-like domain-containing protein</fullName>
    </recommendedName>
</protein>
<keyword evidence="5" id="KW-0472">Membrane</keyword>
<reference evidence="10 11" key="1">
    <citation type="submission" date="2023-11" db="EMBL/GenBank/DDBJ databases">
        <title>Halocaridina rubra genome assembly.</title>
        <authorList>
            <person name="Smith C."/>
        </authorList>
    </citation>
    <scope>NUCLEOTIDE SEQUENCE [LARGE SCALE GENOMIC DNA]</scope>
    <source>
        <strain evidence="10">EP-1</strain>
        <tissue evidence="10">Whole</tissue>
    </source>
</reference>
<dbReference type="GO" id="GO:0043025">
    <property type="term" value="C:neuronal cell body"/>
    <property type="evidence" value="ECO:0007669"/>
    <property type="project" value="TreeGrafter"/>
</dbReference>
<keyword evidence="2" id="KW-0812">Transmembrane</keyword>
<evidence type="ECO:0000256" key="7">
    <source>
        <dbReference type="ARBA" id="ARBA00023180"/>
    </source>
</evidence>
<evidence type="ECO:0000313" key="11">
    <source>
        <dbReference type="Proteomes" id="UP001381693"/>
    </source>
</evidence>
<accession>A0AAN8X389</accession>
<name>A0AAN8X389_HALRR</name>
<dbReference type="Pfam" id="PF07679">
    <property type="entry name" value="I-set"/>
    <property type="match status" value="1"/>
</dbReference>
<feature type="domain" description="Ig-like" evidence="9">
    <location>
        <begin position="199"/>
        <end position="275"/>
    </location>
</feature>
<keyword evidence="7" id="KW-0325">Glycoprotein</keyword>
<dbReference type="PANTHER" id="PTHR45080">
    <property type="entry name" value="CONTACTIN 5"/>
    <property type="match status" value="1"/>
</dbReference>
<evidence type="ECO:0000256" key="5">
    <source>
        <dbReference type="ARBA" id="ARBA00023136"/>
    </source>
</evidence>
<comment type="caution">
    <text evidence="10">The sequence shown here is derived from an EMBL/GenBank/DDBJ whole genome shotgun (WGS) entry which is preliminary data.</text>
</comment>
<gene>
    <name evidence="10" type="ORF">SK128_000162</name>
</gene>
<evidence type="ECO:0000256" key="8">
    <source>
        <dbReference type="ARBA" id="ARBA00023319"/>
    </source>
</evidence>
<dbReference type="GO" id="GO:0050808">
    <property type="term" value="P:synapse organization"/>
    <property type="evidence" value="ECO:0007669"/>
    <property type="project" value="TreeGrafter"/>
</dbReference>
<evidence type="ECO:0000256" key="3">
    <source>
        <dbReference type="ARBA" id="ARBA00022729"/>
    </source>
</evidence>
<dbReference type="EMBL" id="JAXCGZ010015106">
    <property type="protein sequence ID" value="KAK7071284.1"/>
    <property type="molecule type" value="Genomic_DNA"/>
</dbReference>
<feature type="non-terminal residue" evidence="10">
    <location>
        <position position="1"/>
    </location>
</feature>
<dbReference type="InterPro" id="IPR013783">
    <property type="entry name" value="Ig-like_fold"/>
</dbReference>
<keyword evidence="4" id="KW-1133">Transmembrane helix</keyword>
<comment type="subcellular location">
    <subcellularLocation>
        <location evidence="1">Membrane</location>
        <topology evidence="1">Single-pass membrane protein</topology>
    </subcellularLocation>
</comment>
<keyword evidence="8" id="KW-0393">Immunoglobulin domain</keyword>
<feature type="non-terminal residue" evidence="10">
    <location>
        <position position="298"/>
    </location>
</feature>
<dbReference type="GO" id="GO:0008046">
    <property type="term" value="F:axon guidance receptor activity"/>
    <property type="evidence" value="ECO:0007669"/>
    <property type="project" value="TreeGrafter"/>
</dbReference>
<dbReference type="PANTHER" id="PTHR45080:SF27">
    <property type="entry name" value="NEURAL CELL ADHESION MOLECULE 1-LIKE"/>
    <property type="match status" value="1"/>
</dbReference>
<dbReference type="InterPro" id="IPR009138">
    <property type="entry name" value="Neural_cell_adh"/>
</dbReference>
<organism evidence="10 11">
    <name type="scientific">Halocaridina rubra</name>
    <name type="common">Hawaiian red shrimp</name>
    <dbReference type="NCBI Taxonomy" id="373956"/>
    <lineage>
        <taxon>Eukaryota</taxon>
        <taxon>Metazoa</taxon>
        <taxon>Ecdysozoa</taxon>
        <taxon>Arthropoda</taxon>
        <taxon>Crustacea</taxon>
        <taxon>Multicrustacea</taxon>
        <taxon>Malacostraca</taxon>
        <taxon>Eumalacostraca</taxon>
        <taxon>Eucarida</taxon>
        <taxon>Decapoda</taxon>
        <taxon>Pleocyemata</taxon>
        <taxon>Caridea</taxon>
        <taxon>Atyoidea</taxon>
        <taxon>Atyidae</taxon>
        <taxon>Halocaridina</taxon>
    </lineage>
</organism>
<dbReference type="CDD" id="cd00096">
    <property type="entry name" value="Ig"/>
    <property type="match status" value="2"/>
</dbReference>
<dbReference type="AlphaFoldDB" id="A0AAN8X389"/>
<dbReference type="Gene3D" id="2.60.40.10">
    <property type="entry name" value="Immunoglobulins"/>
    <property type="match status" value="3"/>
</dbReference>
<evidence type="ECO:0000256" key="6">
    <source>
        <dbReference type="ARBA" id="ARBA00023157"/>
    </source>
</evidence>
<sequence length="298" mass="33347">ATKLVITPSGAEQTVYQGDSFFVQCSSDATNVLRVMWTGPEGQQITNYTGRIYVEDGRSGHRGVDLVFENITRKDRGTYTCSANVDGVEESVSFKLFVYKNINFDDTPPVQYLEEENNSSIVCNVDGEPAPTVTWIVKGKKVRLDSTKYQIDPENSNILIVHNVTTDDAGEYHCKALQLSKRTSNFRDMKIEVKVHHRPHSMVVDNMAYSYISGQVNLTCEAVAEPKANFSWVKDKRVLIPSETVQIINYPNKSILQLNVVDEEMFGDYVCVAENHLGTLERVIILEIGSKPAVPSVT</sequence>
<dbReference type="Pfam" id="PF13927">
    <property type="entry name" value="Ig_3"/>
    <property type="match status" value="2"/>
</dbReference>
<dbReference type="InterPro" id="IPR036179">
    <property type="entry name" value="Ig-like_dom_sf"/>
</dbReference>
<proteinExistence type="predicted"/>
<dbReference type="InterPro" id="IPR050958">
    <property type="entry name" value="Cell_Adh-Cytoskel_Orgn"/>
</dbReference>
<dbReference type="PROSITE" id="PS50835">
    <property type="entry name" value="IG_LIKE"/>
    <property type="match status" value="3"/>
</dbReference>
<evidence type="ECO:0000256" key="2">
    <source>
        <dbReference type="ARBA" id="ARBA00022692"/>
    </source>
</evidence>